<comment type="caution">
    <text evidence="1">The sequence shown here is derived from an EMBL/GenBank/DDBJ whole genome shotgun (WGS) entry which is preliminary data.</text>
</comment>
<protein>
    <submittedName>
        <fullName evidence="1">Uncharacterized protein</fullName>
    </submittedName>
</protein>
<dbReference type="Proteomes" id="UP001195483">
    <property type="component" value="Unassembled WGS sequence"/>
</dbReference>
<accession>A0AAE0TD20</accession>
<evidence type="ECO:0000313" key="2">
    <source>
        <dbReference type="Proteomes" id="UP001195483"/>
    </source>
</evidence>
<reference evidence="1" key="1">
    <citation type="journal article" date="2021" name="Genome Biol. Evol.">
        <title>A High-Quality Reference Genome for a Parasitic Bivalve with Doubly Uniparental Inheritance (Bivalvia: Unionida).</title>
        <authorList>
            <person name="Smith C.H."/>
        </authorList>
    </citation>
    <scope>NUCLEOTIDE SEQUENCE</scope>
    <source>
        <strain evidence="1">CHS0354</strain>
    </source>
</reference>
<dbReference type="AlphaFoldDB" id="A0AAE0TD20"/>
<reference evidence="1" key="2">
    <citation type="journal article" date="2021" name="Genome Biol. Evol.">
        <title>Developing a high-quality reference genome for a parasitic bivalve with doubly uniparental inheritance (Bivalvia: Unionida).</title>
        <authorList>
            <person name="Smith C.H."/>
        </authorList>
    </citation>
    <scope>NUCLEOTIDE SEQUENCE</scope>
    <source>
        <strain evidence="1">CHS0354</strain>
        <tissue evidence="1">Mantle</tissue>
    </source>
</reference>
<name>A0AAE0TD20_9BIVA</name>
<organism evidence="1 2">
    <name type="scientific">Potamilus streckersoni</name>
    <dbReference type="NCBI Taxonomy" id="2493646"/>
    <lineage>
        <taxon>Eukaryota</taxon>
        <taxon>Metazoa</taxon>
        <taxon>Spiralia</taxon>
        <taxon>Lophotrochozoa</taxon>
        <taxon>Mollusca</taxon>
        <taxon>Bivalvia</taxon>
        <taxon>Autobranchia</taxon>
        <taxon>Heteroconchia</taxon>
        <taxon>Palaeoheterodonta</taxon>
        <taxon>Unionida</taxon>
        <taxon>Unionoidea</taxon>
        <taxon>Unionidae</taxon>
        <taxon>Ambleminae</taxon>
        <taxon>Lampsilini</taxon>
        <taxon>Potamilus</taxon>
    </lineage>
</organism>
<dbReference type="EMBL" id="JAEAOA010000353">
    <property type="protein sequence ID" value="KAK3608109.1"/>
    <property type="molecule type" value="Genomic_DNA"/>
</dbReference>
<proteinExistence type="predicted"/>
<reference evidence="1" key="3">
    <citation type="submission" date="2023-05" db="EMBL/GenBank/DDBJ databases">
        <authorList>
            <person name="Smith C.H."/>
        </authorList>
    </citation>
    <scope>NUCLEOTIDE SEQUENCE</scope>
    <source>
        <strain evidence="1">CHS0354</strain>
        <tissue evidence="1">Mantle</tissue>
    </source>
</reference>
<gene>
    <name evidence="1" type="ORF">CHS0354_004766</name>
</gene>
<keyword evidence="2" id="KW-1185">Reference proteome</keyword>
<sequence length="108" mass="12607">MVVPKSSGENIFTEVKKKREIGEETQDIWQMLSMTLFMFYHDVNKLVIITVANVNFCHQPQENSSFGKTITVVRQFLHKLKTCLIKSDYLLCQAYKIVTFLCSIEHME</sequence>
<evidence type="ECO:0000313" key="1">
    <source>
        <dbReference type="EMBL" id="KAK3608109.1"/>
    </source>
</evidence>